<comment type="subunit">
    <text evidence="4">Consists of at least two heavy chains and a number of intermediate and light chains.</text>
</comment>
<keyword evidence="6" id="KW-0963">Cytoplasm</keyword>
<dbReference type="GO" id="GO:0045505">
    <property type="term" value="F:dynein intermediate chain binding"/>
    <property type="evidence" value="ECO:0000318"/>
    <property type="project" value="GO_Central"/>
</dbReference>
<dbReference type="Pfam" id="PF17857">
    <property type="entry name" value="AAA_lid_1"/>
    <property type="match status" value="1"/>
</dbReference>
<organism evidence="21 22">
    <name type="scientific">Batrachochytrium dendrobatidis (strain JAM81 / FGSC 10211)</name>
    <name type="common">Frog chytrid fungus</name>
    <dbReference type="NCBI Taxonomy" id="684364"/>
    <lineage>
        <taxon>Eukaryota</taxon>
        <taxon>Fungi</taxon>
        <taxon>Fungi incertae sedis</taxon>
        <taxon>Chytridiomycota</taxon>
        <taxon>Chytridiomycota incertae sedis</taxon>
        <taxon>Chytridiomycetes</taxon>
        <taxon>Rhizophydiales</taxon>
        <taxon>Rhizophydiales incertae sedis</taxon>
        <taxon>Batrachochytrium</taxon>
    </lineage>
</organism>
<dbReference type="Gene3D" id="1.10.8.720">
    <property type="entry name" value="Region D6 of dynein motor"/>
    <property type="match status" value="1"/>
</dbReference>
<dbReference type="GeneID" id="18242827"/>
<keyword evidence="16" id="KW-0206">Cytoskeleton</keyword>
<dbReference type="Pfam" id="PF17852">
    <property type="entry name" value="Dynein_AAA_lid"/>
    <property type="match status" value="1"/>
</dbReference>
<dbReference type="FunFam" id="3.20.180.20:FF:000003">
    <property type="entry name" value="Dynein heavy chain 12, axonemal"/>
    <property type="match status" value="1"/>
</dbReference>
<evidence type="ECO:0000259" key="20">
    <source>
        <dbReference type="SMART" id="SM00382"/>
    </source>
</evidence>
<dbReference type="Pfam" id="PF18198">
    <property type="entry name" value="AAA_lid_11"/>
    <property type="match status" value="1"/>
</dbReference>
<dbReference type="SUPFAM" id="SSF52540">
    <property type="entry name" value="P-loop containing nucleoside triphosphate hydrolases"/>
    <property type="match status" value="4"/>
</dbReference>
<comment type="similarity">
    <text evidence="3">Belongs to the dynein heavy chain family.</text>
</comment>
<evidence type="ECO:0000256" key="6">
    <source>
        <dbReference type="ARBA" id="ARBA00022490"/>
    </source>
</evidence>
<dbReference type="InterPro" id="IPR035699">
    <property type="entry name" value="AAA_6"/>
</dbReference>
<dbReference type="Proteomes" id="UP000007241">
    <property type="component" value="Unassembled WGS sequence"/>
</dbReference>
<dbReference type="InterPro" id="IPR042219">
    <property type="entry name" value="AAA_lid_11_sf"/>
</dbReference>
<dbReference type="Pfam" id="PF12781">
    <property type="entry name" value="AAA_9"/>
    <property type="match status" value="1"/>
</dbReference>
<dbReference type="Gene3D" id="1.20.920.30">
    <property type="match status" value="1"/>
</dbReference>
<dbReference type="FunFam" id="3.40.50.300:FF:000362">
    <property type="entry name" value="Dynein, axonemal, heavy chain 6"/>
    <property type="match status" value="1"/>
</dbReference>
<dbReference type="Pfam" id="PF12775">
    <property type="entry name" value="AAA_7"/>
    <property type="match status" value="1"/>
</dbReference>
<dbReference type="Gene3D" id="3.40.50.300">
    <property type="entry name" value="P-loop containing nucleotide triphosphate hydrolases"/>
    <property type="match status" value="5"/>
</dbReference>
<reference evidence="21 22" key="1">
    <citation type="submission" date="2009-12" db="EMBL/GenBank/DDBJ databases">
        <title>The draft genome of Batrachochytrium dendrobatidis.</title>
        <authorList>
            <consortium name="US DOE Joint Genome Institute (JGI-PGF)"/>
            <person name="Kuo A."/>
            <person name="Salamov A."/>
            <person name="Schmutz J."/>
            <person name="Lucas S."/>
            <person name="Pitluck S."/>
            <person name="Rosenblum E."/>
            <person name="Stajich J."/>
            <person name="Eisen M."/>
            <person name="Grigoriev I.V."/>
        </authorList>
    </citation>
    <scope>NUCLEOTIDE SEQUENCE [LARGE SCALE GENOMIC DNA]</scope>
    <source>
        <strain evidence="22">JAM81 / FGSC 10211</strain>
    </source>
</reference>
<comment type="subcellular location">
    <subcellularLocation>
        <location evidence="1">Cell projection</location>
        <location evidence="1">Cilium</location>
        <location evidence="1">Flagellum</location>
    </subcellularLocation>
    <subcellularLocation>
        <location evidence="2">Cytoplasm</location>
        <location evidence="2">Cytoskeleton</location>
        <location evidence="2">Cilium axoneme</location>
    </subcellularLocation>
</comment>
<dbReference type="FunFam" id="1.20.1270.280:FF:000001">
    <property type="entry name" value="dynein heavy chain 7, axonemal"/>
    <property type="match status" value="1"/>
</dbReference>
<name>F4P0N8_BATDJ</name>
<dbReference type="Pfam" id="PF12780">
    <property type="entry name" value="AAA_8"/>
    <property type="match status" value="1"/>
</dbReference>
<dbReference type="FunFam" id="3.40.50.300:FF:002141">
    <property type="entry name" value="Dynein heavy chain"/>
    <property type="match status" value="1"/>
</dbReference>
<dbReference type="RefSeq" id="XP_006678167.1">
    <property type="nucleotide sequence ID" value="XM_006678104.1"/>
</dbReference>
<dbReference type="FunFam" id="1.10.8.1220:FF:000001">
    <property type="entry name" value="Dynein axonemal heavy chain 5"/>
    <property type="match status" value="1"/>
</dbReference>
<dbReference type="Gene3D" id="1.10.8.1220">
    <property type="match status" value="1"/>
</dbReference>
<dbReference type="FunFam" id="1.10.287.2620:FF:000002">
    <property type="entry name" value="Dynein heavy chain 2, axonemal"/>
    <property type="match status" value="1"/>
</dbReference>
<evidence type="ECO:0000256" key="17">
    <source>
        <dbReference type="ARBA" id="ARBA00023273"/>
    </source>
</evidence>
<evidence type="ECO:0000256" key="5">
    <source>
        <dbReference type="ARBA" id="ARBA00022197"/>
    </source>
</evidence>
<dbReference type="Gene3D" id="1.10.472.130">
    <property type="match status" value="1"/>
</dbReference>
<evidence type="ECO:0000256" key="19">
    <source>
        <dbReference type="SAM" id="Coils"/>
    </source>
</evidence>
<evidence type="ECO:0000256" key="15">
    <source>
        <dbReference type="ARBA" id="ARBA00023175"/>
    </source>
</evidence>
<evidence type="ECO:0000256" key="11">
    <source>
        <dbReference type="ARBA" id="ARBA00022846"/>
    </source>
</evidence>
<keyword evidence="9" id="KW-0547">Nucleotide-binding</keyword>
<feature type="coiled-coil region" evidence="19">
    <location>
        <begin position="603"/>
        <end position="663"/>
    </location>
</feature>
<evidence type="ECO:0000256" key="12">
    <source>
        <dbReference type="ARBA" id="ARBA00023017"/>
    </source>
</evidence>
<evidence type="ECO:0000256" key="8">
    <source>
        <dbReference type="ARBA" id="ARBA00022737"/>
    </source>
</evidence>
<dbReference type="GO" id="GO:0005874">
    <property type="term" value="C:microtubule"/>
    <property type="evidence" value="ECO:0007669"/>
    <property type="project" value="UniProtKB-KW"/>
</dbReference>
<dbReference type="InterPro" id="IPR024743">
    <property type="entry name" value="Dynein_HC_stalk"/>
</dbReference>
<dbReference type="PANTHER" id="PTHR22878:SF70">
    <property type="entry name" value="DYNEIN HEAVY CHAIN 2, AXONEMAL"/>
    <property type="match status" value="1"/>
</dbReference>
<keyword evidence="11" id="KW-0282">Flagellum</keyword>
<dbReference type="Pfam" id="PF03028">
    <property type="entry name" value="Dynein_heavy"/>
    <property type="match status" value="1"/>
</dbReference>
<feature type="coiled-coil region" evidence="19">
    <location>
        <begin position="2742"/>
        <end position="2804"/>
    </location>
</feature>
<dbReference type="InterPro" id="IPR041466">
    <property type="entry name" value="Dynein_AAA5_ext"/>
</dbReference>
<dbReference type="InterPro" id="IPR042228">
    <property type="entry name" value="Dynein_linker_3"/>
</dbReference>
<keyword evidence="7" id="KW-0493">Microtubule</keyword>
<dbReference type="Gene3D" id="1.20.1270.280">
    <property type="match status" value="1"/>
</dbReference>
<proteinExistence type="inferred from homology"/>
<keyword evidence="10" id="KW-0067">ATP-binding</keyword>
<dbReference type="FunFam" id="1.20.920.20:FF:000006">
    <property type="entry name" value="Dynein, axonemal, heavy chain 6"/>
    <property type="match status" value="1"/>
</dbReference>
<dbReference type="STRING" id="684364.F4P0N8"/>
<dbReference type="Gene3D" id="1.20.140.100">
    <property type="entry name" value="Dynein heavy chain, N-terminal domain 2"/>
    <property type="match status" value="1"/>
</dbReference>
<dbReference type="InterPro" id="IPR035706">
    <property type="entry name" value="AAA_9"/>
</dbReference>
<dbReference type="Pfam" id="PF18199">
    <property type="entry name" value="Dynein_C"/>
    <property type="match status" value="1"/>
</dbReference>
<keyword evidence="12" id="KW-0243">Dynein</keyword>
<dbReference type="EMBL" id="GL882882">
    <property type="protein sequence ID" value="EGF81314.1"/>
    <property type="molecule type" value="Genomic_DNA"/>
</dbReference>
<feature type="domain" description="AAA+ ATPase" evidence="20">
    <location>
        <begin position="1890"/>
        <end position="2038"/>
    </location>
</feature>
<dbReference type="InterPro" id="IPR027417">
    <property type="entry name" value="P-loop_NTPase"/>
</dbReference>
<dbReference type="FunFam" id="3.10.490.20:FF:000001">
    <property type="entry name" value="dynein heavy chain 7, axonemal"/>
    <property type="match status" value="1"/>
</dbReference>
<keyword evidence="17" id="KW-0966">Cell projection</keyword>
<protein>
    <recommendedName>
        <fullName evidence="5">Dynein heavy chain, cytoplasmic</fullName>
    </recommendedName>
    <alternativeName>
        <fullName evidence="18">Dynein heavy chain, cytosolic</fullName>
    </alternativeName>
</protein>
<dbReference type="SMART" id="SM00382">
    <property type="entry name" value="AAA"/>
    <property type="match status" value="2"/>
</dbReference>
<dbReference type="InterPro" id="IPR026983">
    <property type="entry name" value="DHC"/>
</dbReference>
<keyword evidence="22" id="KW-1185">Reference proteome</keyword>
<dbReference type="OMA" id="CIEWQRY"/>
<dbReference type="InterPro" id="IPR004273">
    <property type="entry name" value="Dynein_heavy_D6_P-loop"/>
</dbReference>
<dbReference type="FunFam" id="1.10.8.720:FF:000001">
    <property type="entry name" value="dynein heavy chain 7, axonemal"/>
    <property type="match status" value="1"/>
</dbReference>
<evidence type="ECO:0000256" key="10">
    <source>
        <dbReference type="ARBA" id="ARBA00022840"/>
    </source>
</evidence>
<evidence type="ECO:0000256" key="2">
    <source>
        <dbReference type="ARBA" id="ARBA00004430"/>
    </source>
</evidence>
<keyword evidence="13 19" id="KW-0175">Coiled coil</keyword>
<dbReference type="Gene3D" id="1.10.287.2620">
    <property type="match status" value="1"/>
</dbReference>
<evidence type="ECO:0000313" key="21">
    <source>
        <dbReference type="EMBL" id="EGF81314.1"/>
    </source>
</evidence>
<dbReference type="InterPro" id="IPR041228">
    <property type="entry name" value="Dynein_C"/>
</dbReference>
<dbReference type="InterPro" id="IPR042222">
    <property type="entry name" value="Dynein_2_N"/>
</dbReference>
<feature type="domain" description="AAA+ ATPase" evidence="20">
    <location>
        <begin position="1242"/>
        <end position="1381"/>
    </location>
</feature>
<evidence type="ECO:0000256" key="7">
    <source>
        <dbReference type="ARBA" id="ARBA00022701"/>
    </source>
</evidence>
<dbReference type="FunFam" id="1.10.8.710:FF:000004">
    <property type="entry name" value="Dynein axonemal heavy chain 6"/>
    <property type="match status" value="1"/>
</dbReference>
<evidence type="ECO:0000256" key="18">
    <source>
        <dbReference type="ARBA" id="ARBA00033439"/>
    </source>
</evidence>
<dbReference type="Gene3D" id="1.10.8.710">
    <property type="match status" value="1"/>
</dbReference>
<keyword evidence="8" id="KW-0677">Repeat</keyword>
<dbReference type="PANTHER" id="PTHR22878">
    <property type="entry name" value="DYNEIN HEAVY CHAIN 6, AXONEMAL-LIKE-RELATED"/>
    <property type="match status" value="1"/>
</dbReference>
<dbReference type="FunFam" id="1.20.140.100:FF:000004">
    <property type="entry name" value="Dynein axonemal heavy chain 6"/>
    <property type="match status" value="1"/>
</dbReference>
<evidence type="ECO:0000256" key="13">
    <source>
        <dbReference type="ARBA" id="ARBA00023054"/>
    </source>
</evidence>
<evidence type="ECO:0000256" key="3">
    <source>
        <dbReference type="ARBA" id="ARBA00008887"/>
    </source>
</evidence>
<dbReference type="InterPro" id="IPR003593">
    <property type="entry name" value="AAA+_ATPase"/>
</dbReference>
<dbReference type="Gene3D" id="3.10.490.20">
    <property type="match status" value="1"/>
</dbReference>
<accession>F4P0N8</accession>
<evidence type="ECO:0000256" key="1">
    <source>
        <dbReference type="ARBA" id="ARBA00004230"/>
    </source>
</evidence>
<dbReference type="Pfam" id="PF12774">
    <property type="entry name" value="AAA_6"/>
    <property type="match status" value="1"/>
</dbReference>
<gene>
    <name evidence="21" type="ORF">BATDEDRAFT_87564</name>
</gene>
<dbReference type="OrthoDB" id="447173at2759"/>
<dbReference type="GO" id="GO:0005524">
    <property type="term" value="F:ATP binding"/>
    <property type="evidence" value="ECO:0007669"/>
    <property type="project" value="UniProtKB-KW"/>
</dbReference>
<dbReference type="GO" id="GO:0036156">
    <property type="term" value="C:inner dynein arm"/>
    <property type="evidence" value="ECO:0000318"/>
    <property type="project" value="GO_Central"/>
</dbReference>
<dbReference type="InterPro" id="IPR024317">
    <property type="entry name" value="Dynein_heavy_chain_D4_dom"/>
</dbReference>
<evidence type="ECO:0000256" key="4">
    <source>
        <dbReference type="ARBA" id="ARBA00011655"/>
    </source>
</evidence>
<dbReference type="GO" id="GO:0060294">
    <property type="term" value="P:cilium movement involved in cell motility"/>
    <property type="evidence" value="ECO:0000318"/>
    <property type="project" value="GO_Central"/>
</dbReference>
<sequence length="3948" mass="450334">MLVNLPKEFVPDPRTYRILQRLIADEATDLEDECIVEAFYDYFGSSVKAVTVSDLEQSWVNNILRAIPRNLKTSYPAQISHLLEEVQESFRESGKNSAVHHILKKPAHLQQQQLLDTYQKQPAFSETLSNPSPWHKSFVENKAKIERLLFISNHALCHLMQTASYFSHLRYVDIKEMRSQRDAFRISSYRSLMLVQAEKCRTKIWHGWLAIILKNFAETYIRKRKREVLPQKPSEPFFRCAQMLICNQLQAIMVESINDYVHMFSFYPIALSNSDAVYVKGKNLKPPRFSVRLTFTIKARVIEFDPPFNEIEDAVLDGLGFLVSTVDTAPRIESAIYGHNGEALLAMEFPSIQTVLQNTHATSVDSDGNPAFRMSIGDVEQIKLYVEDSLIEATNSHLKKYVNNCFAIAAEYLTRYDPYIELFSSEIDCQVEEFFSTAHSFEEHVEQIEKYKSIVNEILSHPRRVELVLIDLITEDLHRIFVARANSLAARFITKITEQSIEHQQQICARYEAIEERALQIPEGFKEMAEQMEYMQKTLEDELPLLLLELEESRRKLMHIFNYSLLNDEHIKLNSKTFTWPAKIIPILEQHNIIIGAAREKSEENLRERRTKFELELEEIRVQVDELKEVGDLDEMPFYVKKVQALAKQLQAAQDSVAGFNKEEQLFGWPETSYPQRKQIMAALEPFQALYTTAVTFQKSYKKWMDGNLLELDAEQIEQEVDSLKRDMYRVLGALVQDSAPQNIAKAVKEKIDEFMVNIPLIHVLCNPGMRDRHWTKMSAAAEFEIRPDGSASLRKMLKMNLEQFLVPFQEISDFASKEYTLEKNMSKMFQEWEPLEFILIAYRETGTHILASVDEAQQLLDDQIVKTQSMRGSPYIKPFEQQIKEWEHKLLTTQEIIDEWLKVQATWLYLEPIFSSEDIMNQMPEESKKFKMVDYSWRKTMCVVSQDRHILKITTIPNLLEELQKNNIMLEEILKGLNSYLEVKRLFFPRFFFLSNDEMLEILSETKDPTRVQPHLKKCFEGVATLEFDEKLDIISLYSSEKERLALTKKVSTVDAKGTVEKWLRDVENAMLSSLHSIIKAAYLAYPNSPREKWVLEWPGQVVICVSQIYWTLAVEKAILEGKRGIEQHLMQLNRDLNETIKLVRGELSKMARYTLGALVVIDVHARDVIANMAHTENIKDTNDFAWLSQLRYYWENNNVMVKMINAQKRYGYEYLGNSARLVITPLTDRCYRTLFGALHLNLGGAPEGPAGTGKTETTKDLAKALAKQCVVFNCSDGLDYLAMGKFFKGLATSGAWACFDEFNRIDLEVLSVVAQQILTIQRAIALDLKEFMFEGSKLALNQQCAVFITMNPGYAGRSELPDNLKALFRTVAMMVPDYSLIAEITLYSFGFIEARNLARKIAATYRLCSEQLSSQDHYDYGMRAVKSVLTAAGNLKLKYPDEDESVLVLRSIIDVNLPKFLSQDIALFKGIATDLFPGVCLPKSDYVKLEDAIQIACQRMNLQMVPAFVEKVFQLYEMMLVRHGYMLVGEPFSGKTTAYRVLGEALNIIAANEPAGTDEWLSVQYKAINPKSITMGQLYGQFDPISHEWTDGVLATSFRSYASSTSPDRKWVIFDGPVDAIWVENMNTVLDDNKKLCLMSGEIIQLSNTMSLVFEVMDLSVASPATVSRCGMVYLEPERLGWRPLLQSWLNSITYLSATIKEYISQLFETFVQPSLTFVRKDCKELSPTTDIGLVNSLLRLFDSTFDDFRKRGIIEENDQDSLWEQRIQCRFLFCMAWTIGGSIDTPSQLKFDHMMRQCIYKMQPPLKLELPIEGTIYDYLYQSNQQESDSDFSDSTKQLQHNKDAWIPWLQTIPAIHLPTNSDFNDIIIPTKDTARYNYLMDLMILHDIPLLLVGPTGTGKSKYISSKLLNGISRDMFLPLAINFSARTSANQVQDLVMAKLDKRRKGVFGAPVGKRYIVFIDDLNMPAKEQYGAQPPIELFRQWIDHGNWYDRKDTSRIELVDIQLIAAMGPPGGGRNLITPRFQRHFNQVVINSFDDATMFRIFNSILEWHFSRFEFVEEIRNISYILVDSTMSVYQWAVKNLLPTPAKTHYTFNLRDFAKVIQGLVLSRPTHFGSDTSMLRLWTHEVYRVYYDRLVADEDRSNMFAFVMSTINEKFKKDPNIVFAHVATGDKVDESPTVVDDDMRSVFFGDFVTCASPGAETNYIEVENFDTISEICKAQLAEYNQVKKTKLDLVLFRFAIEHVSKICRILKLPGGNALLVGVGGSGRQSLTRLSAFISKYQVFQIEISKSYSRVEWRDDLKKILTMTGVENQKTVFLFPDTQIREESFIEDVNSLLNAGDVPNLFAADERQAIVEKLANDAVEDGKAADASPMAIYSYFVDRVKKNLHIVLCMSPIGDAFRARLRQFSSIVNCCTIDWFQAWPNDALQAVAKQFLQDTNLDTSIFDKVIAMCQYFHQYAIALSQRYLVALSRHNYVTPTSYLELLNAYKTLLNQKFQEISMVRKRYAGGLDKLQFAAEQIARMQVDLKELQPQLLKTSEETIEMLAKIEKESVEVESTRKTVASDEAIASFKAEQSAAMKNECENDLAEALPLLNAALAALDTLKKTDIDLVKSMKNPPDGVKLVMEAVCVMKDIKPEKIPDPSGSGRMVLDYWKPSLKMLGDPQFLNSLKSFDKDDIPPHVIKKIRQTFIPNPEFKPEKVRNASSAAEGLCSWIGAMEAYDRVAKIVAPKQEALAKAEAELAETMKGLDEKRALLKEIMDRLQSLNNNLQALTEKKARLEKEVKSCEDQLDRAQKLLGGLGGEKHRWTEITKQLDGTLYNLSGDVLISAGVAAYLGAFTKLYRQECVASWVETLKKEKIPCTDAFSLIKVLGDPIKIREWNIAGLPSDAFSVDNGIIVQNARRWPLMIDPQGQANKWVKNMEKNHKLVIIKLTDTDFVRNLENAITFGLPVLLENLKEELDPILDTILQKQTFKSGGATCIRLGDAVIEYAESFRLYMTTKLRNPHYFPETSVKVSLLNFMITPEGLEDQLLGIVVAKERPELEEEKVQLIFQSAENKKKLQEIEDQILQILSSAEGNILENETAIEVLSSSKVLSVELFDKQRVAEETECKIDETRESYRPIANHSAVLYFCIADLTNIEPMYQYSLVWFMDLFVISISQSNKSSVVKRRLKNLESYFTYSLYCNVCRSLFEKDKLLFSFLLCITILRKYNDLDEAEFAHFMTGGIGLGGQCIPNPDPSIISEKGWTEIGRLSDLPAFKGLIQEFSLSGWKQVIDTNDLLEVKFPGKWNTINDFQHLLIIRALRPEKIVPSVQEFVKAKLGHKFIEPPIFDLAGSYEDSSNHSPLIFILSPGVDPMAQLIKFAEDQGFGGQKCQSISLGQGQGPIAAQMIREAQKGGTWVVLQNCHLAVSWLSTLEKIVDDMTSGASVHRDFRLWLTSYPSPKFPSSILQIGVKMTNEPPKGIKANILKSYLSDPISNEKFFAACKKPAEWEKLLFGLCTFHAIVQERRNFGPLGWNIPYEFNESDLRISIRQLQMFLDEYAEIPFKAIIYLTGECNYGGRVTDEWDRRTLTNLLTTFYCPAIVEDNGYRFSPSGVYYAPAKGKYDQYLEYVRSLPLNQSPEIFGIHDNGDIARQLAETRQLFESVIQTQGNTFGSSQGNGQKSSEEIIIEISSDILSRIPAAFNLEEAIKRYPVDYNESMNTVLVQEMIRFNKLIQVVLGGLANVQKAIKGLVVNSSELEEVCKSILVGRVPAMWAARSYPSLKPLGGYVNDLIARIKFFQTWLEHGSPVVFWMSGFFFTQSFITATLQNYARKYTIPIDELGLDFEVMPTTTSAVSPVDGVYVNGLYLEGARWVKERNVLGESFNKVLYDPMPMIWFKPIRIVDTKTTGTYTLPVYKTSARRGVLSTTGHSTNFVIAIRLPTDKPEKHWIMRGLAAM</sequence>
<evidence type="ECO:0000256" key="16">
    <source>
        <dbReference type="ARBA" id="ARBA00023212"/>
    </source>
</evidence>
<dbReference type="FunFam" id="3.40.50.300:FF:000044">
    <property type="entry name" value="Dynein heavy chain 5, axonemal"/>
    <property type="match status" value="1"/>
</dbReference>
<keyword evidence="15" id="KW-0505">Motor protein</keyword>
<dbReference type="GO" id="GO:0051959">
    <property type="term" value="F:dynein light intermediate chain binding"/>
    <property type="evidence" value="ECO:0000318"/>
    <property type="project" value="GO_Central"/>
</dbReference>
<evidence type="ECO:0000313" key="22">
    <source>
        <dbReference type="Proteomes" id="UP000007241"/>
    </source>
</evidence>
<dbReference type="InterPro" id="IPR041589">
    <property type="entry name" value="DNAH3_AAA_lid_1"/>
</dbReference>
<dbReference type="Gene3D" id="1.20.920.20">
    <property type="match status" value="1"/>
</dbReference>
<dbReference type="InterPro" id="IPR041658">
    <property type="entry name" value="AAA_lid_11"/>
</dbReference>
<dbReference type="FunFam" id="1.20.58.1120:FF:000005">
    <property type="entry name" value="Dynein, axonemal, heavy chain 12"/>
    <property type="match status" value="1"/>
</dbReference>
<dbReference type="InParanoid" id="F4P0N8"/>
<dbReference type="InterPro" id="IPR043160">
    <property type="entry name" value="Dynein_C_barrel"/>
</dbReference>
<dbReference type="InterPro" id="IPR013602">
    <property type="entry name" value="Dynein_heavy_linker"/>
</dbReference>
<dbReference type="Gene3D" id="6.10.140.1060">
    <property type="match status" value="1"/>
</dbReference>
<dbReference type="FunFam" id="3.40.50.300:FF:001328">
    <property type="entry name" value="Dynein heavy chain 6, axonemal"/>
    <property type="match status" value="1"/>
</dbReference>
<dbReference type="GO" id="GO:0008569">
    <property type="term" value="F:minus-end-directed microtubule motor activity"/>
    <property type="evidence" value="ECO:0000318"/>
    <property type="project" value="GO_Central"/>
</dbReference>
<dbReference type="FunFam" id="1.20.920.30:FF:000002">
    <property type="entry name" value="Dynein axonemal heavy chain 3"/>
    <property type="match status" value="1"/>
</dbReference>
<dbReference type="Gene3D" id="1.20.58.1120">
    <property type="match status" value="1"/>
</dbReference>
<evidence type="ECO:0000256" key="14">
    <source>
        <dbReference type="ARBA" id="ARBA00023069"/>
    </source>
</evidence>
<dbReference type="Pfam" id="PF12777">
    <property type="entry name" value="MT"/>
    <property type="match status" value="1"/>
</dbReference>
<dbReference type="Pfam" id="PF08393">
    <property type="entry name" value="DHC_N2"/>
    <property type="match status" value="1"/>
</dbReference>
<dbReference type="FunFam" id="3.40.50.300:FF:000223">
    <property type="entry name" value="Dynein heavy chain 3, axonemal"/>
    <property type="match status" value="1"/>
</dbReference>
<keyword evidence="14" id="KW-0969">Cilium</keyword>
<dbReference type="Gene3D" id="3.20.180.20">
    <property type="entry name" value="Dynein heavy chain, N-terminal domain 2"/>
    <property type="match status" value="1"/>
</dbReference>
<dbReference type="InterPro" id="IPR043157">
    <property type="entry name" value="Dynein_AAA1S"/>
</dbReference>
<dbReference type="HOGENOM" id="CLU_000038_0_0_1"/>
<dbReference type="GO" id="GO:0097729">
    <property type="term" value="C:9+2 motile cilium"/>
    <property type="evidence" value="ECO:0000318"/>
    <property type="project" value="GO_Central"/>
</dbReference>
<evidence type="ECO:0000256" key="9">
    <source>
        <dbReference type="ARBA" id="ARBA00022741"/>
    </source>
</evidence>